<evidence type="ECO:0000256" key="3">
    <source>
        <dbReference type="ARBA" id="ARBA00022989"/>
    </source>
</evidence>
<feature type="transmembrane region" description="Helical" evidence="6">
    <location>
        <begin position="103"/>
        <end position="128"/>
    </location>
</feature>
<evidence type="ECO:0000256" key="2">
    <source>
        <dbReference type="ARBA" id="ARBA00022692"/>
    </source>
</evidence>
<dbReference type="PRINTS" id="PR01988">
    <property type="entry name" value="EXPORTERBACE"/>
</dbReference>
<organism evidence="7 8">
    <name type="scientific">Zalerion maritima</name>
    <dbReference type="NCBI Taxonomy" id="339359"/>
    <lineage>
        <taxon>Eukaryota</taxon>
        <taxon>Fungi</taxon>
        <taxon>Dikarya</taxon>
        <taxon>Ascomycota</taxon>
        <taxon>Pezizomycotina</taxon>
        <taxon>Sordariomycetes</taxon>
        <taxon>Lulworthiomycetidae</taxon>
        <taxon>Lulworthiales</taxon>
        <taxon>Lulworthiaceae</taxon>
        <taxon>Zalerion</taxon>
    </lineage>
</organism>
<reference evidence="7" key="1">
    <citation type="submission" date="2022-07" db="EMBL/GenBank/DDBJ databases">
        <title>Draft genome sequence of Zalerion maritima ATCC 34329, a (micro)plastics degrading marine fungus.</title>
        <authorList>
            <person name="Paco A."/>
            <person name="Goncalves M.F.M."/>
            <person name="Rocha-Santos T.A.P."/>
            <person name="Alves A."/>
        </authorList>
    </citation>
    <scope>NUCLEOTIDE SEQUENCE</scope>
    <source>
        <strain evidence="7">ATCC 34329</strain>
    </source>
</reference>
<feature type="transmembrane region" description="Helical" evidence="6">
    <location>
        <begin position="220"/>
        <end position="238"/>
    </location>
</feature>
<dbReference type="PANTHER" id="PTHR31465:SF1">
    <property type="entry name" value="PROTEIN RTA1-RELATED"/>
    <property type="match status" value="1"/>
</dbReference>
<evidence type="ECO:0000256" key="6">
    <source>
        <dbReference type="SAM" id="Phobius"/>
    </source>
</evidence>
<feature type="transmembrane region" description="Helical" evidence="6">
    <location>
        <begin position="258"/>
        <end position="278"/>
    </location>
</feature>
<feature type="transmembrane region" description="Helical" evidence="6">
    <location>
        <begin position="190"/>
        <end position="208"/>
    </location>
</feature>
<evidence type="ECO:0000256" key="5">
    <source>
        <dbReference type="SAM" id="MobiDB-lite"/>
    </source>
</evidence>
<dbReference type="GO" id="GO:0016020">
    <property type="term" value="C:membrane"/>
    <property type="evidence" value="ECO:0007669"/>
    <property type="project" value="UniProtKB-SubCell"/>
</dbReference>
<evidence type="ECO:0000256" key="4">
    <source>
        <dbReference type="ARBA" id="ARBA00023136"/>
    </source>
</evidence>
<feature type="transmembrane region" description="Helical" evidence="6">
    <location>
        <begin position="37"/>
        <end position="65"/>
    </location>
</feature>
<feature type="transmembrane region" description="Helical" evidence="6">
    <location>
        <begin position="148"/>
        <end position="170"/>
    </location>
</feature>
<dbReference type="InterPro" id="IPR007568">
    <property type="entry name" value="RTA1"/>
</dbReference>
<dbReference type="Proteomes" id="UP001201980">
    <property type="component" value="Unassembled WGS sequence"/>
</dbReference>
<sequence length="297" mass="32525">MSGPPEGVDTSGSSSPPSQGYVDPDFPNPGGDWDVPVIIYGYTPSFVLAVLAAVLFFISFCIHLFQTLRYRTWWFATVTISLVFEVAGYIARCLSAEKDPYHLLYFIIQYFFIVTAPVFLAAGIYAVLSVLMNRIGRQYSPIAPKLVLAIFITSDVVATVTQIAGASLIGVKQSKREDPTTANNILLGGLAYQVFAMGVFCILAGIFLFRARHELKARRLIAFTSAFVAATLLVYLRTCFRLAETAEGLGGNLYSHEVYFGVLEFAPIVLAVYLFNGFHPGRCIGGKRLASNPDAEK</sequence>
<evidence type="ECO:0000313" key="8">
    <source>
        <dbReference type="Proteomes" id="UP001201980"/>
    </source>
</evidence>
<proteinExistence type="predicted"/>
<evidence type="ECO:0000313" key="7">
    <source>
        <dbReference type="EMBL" id="KAJ2902380.1"/>
    </source>
</evidence>
<keyword evidence="2 6" id="KW-0812">Transmembrane</keyword>
<feature type="transmembrane region" description="Helical" evidence="6">
    <location>
        <begin position="72"/>
        <end position="91"/>
    </location>
</feature>
<comment type="caution">
    <text evidence="7">The sequence shown here is derived from an EMBL/GenBank/DDBJ whole genome shotgun (WGS) entry which is preliminary data.</text>
</comment>
<protein>
    <submittedName>
        <fullName evidence="7">Sphingoid long-chain base transporter RSB1-like protein 7</fullName>
    </submittedName>
</protein>
<dbReference type="Pfam" id="PF04479">
    <property type="entry name" value="RTA1"/>
    <property type="match status" value="1"/>
</dbReference>
<dbReference type="AlphaFoldDB" id="A0AAD5RS00"/>
<gene>
    <name evidence="7" type="ORF">MKZ38_000626</name>
</gene>
<accession>A0AAD5RS00</accession>
<evidence type="ECO:0000256" key="1">
    <source>
        <dbReference type="ARBA" id="ARBA00004141"/>
    </source>
</evidence>
<keyword evidence="8" id="KW-1185">Reference proteome</keyword>
<dbReference type="PANTHER" id="PTHR31465">
    <property type="entry name" value="PROTEIN RTA1-RELATED"/>
    <property type="match status" value="1"/>
</dbReference>
<keyword evidence="3 6" id="KW-1133">Transmembrane helix</keyword>
<comment type="subcellular location">
    <subcellularLocation>
        <location evidence="1">Membrane</location>
        <topology evidence="1">Multi-pass membrane protein</topology>
    </subcellularLocation>
</comment>
<keyword evidence="4 6" id="KW-0472">Membrane</keyword>
<dbReference type="EMBL" id="JAKWBI020000114">
    <property type="protein sequence ID" value="KAJ2902380.1"/>
    <property type="molecule type" value="Genomic_DNA"/>
</dbReference>
<feature type="region of interest" description="Disordered" evidence="5">
    <location>
        <begin position="1"/>
        <end position="21"/>
    </location>
</feature>
<name>A0AAD5RS00_9PEZI</name>
<dbReference type="InterPro" id="IPR022324">
    <property type="entry name" value="Bacilysin_exporter_BacE_put"/>
</dbReference>